<dbReference type="PANTHER" id="PTHR16932:SF18">
    <property type="entry name" value="INTERFERON, ALPHA-INDUCIBLE PROTEIN 27-LIKE 2"/>
    <property type="match status" value="1"/>
</dbReference>
<evidence type="ECO:0000256" key="4">
    <source>
        <dbReference type="ARBA" id="ARBA00022989"/>
    </source>
</evidence>
<dbReference type="Proteomes" id="UP000247702">
    <property type="component" value="Unassembled WGS sequence"/>
</dbReference>
<proteinExistence type="inferred from homology"/>
<comment type="caution">
    <text evidence="7">The sequence shown here is derived from an EMBL/GenBank/DDBJ whole genome shotgun (WGS) entry which is preliminary data.</text>
</comment>
<feature type="transmembrane region" description="Helical" evidence="6">
    <location>
        <begin position="75"/>
        <end position="96"/>
    </location>
</feature>
<keyword evidence="5 6" id="KW-0472">Membrane</keyword>
<evidence type="ECO:0000256" key="5">
    <source>
        <dbReference type="ARBA" id="ARBA00023136"/>
    </source>
</evidence>
<protein>
    <submittedName>
        <fullName evidence="8">Interferon alpha-inducible protein 27-like protein 1</fullName>
    </submittedName>
</protein>
<dbReference type="InterPro" id="IPR009311">
    <property type="entry name" value="IFI6/IFI27-like"/>
</dbReference>
<comment type="subcellular location">
    <subcellularLocation>
        <location evidence="1">Membrane</location>
        <topology evidence="1">Multi-pass membrane protein</topology>
    </subcellularLocation>
</comment>
<gene>
    <name evidence="8" type="ORF">RCL2_001422300</name>
    <name evidence="7" type="ORF">RclHR1_01590007</name>
</gene>
<keyword evidence="4 6" id="KW-1133">Transmembrane helix</keyword>
<reference evidence="7 9" key="1">
    <citation type="submission" date="2017-11" db="EMBL/GenBank/DDBJ databases">
        <title>The genome of Rhizophagus clarus HR1 reveals common genetic basis of auxotrophy among arbuscular mycorrhizal fungi.</title>
        <authorList>
            <person name="Kobayashi Y."/>
        </authorList>
    </citation>
    <scope>NUCLEOTIDE SEQUENCE [LARGE SCALE GENOMIC DNA]</scope>
    <source>
        <strain evidence="7 9">HR1</strain>
    </source>
</reference>
<feature type="transmembrane region" description="Helical" evidence="6">
    <location>
        <begin position="33"/>
        <end position="63"/>
    </location>
</feature>
<keyword evidence="9" id="KW-1185">Reference proteome</keyword>
<evidence type="ECO:0000313" key="8">
    <source>
        <dbReference type="EMBL" id="GES87214.1"/>
    </source>
</evidence>
<comment type="similarity">
    <text evidence="2">Belongs to the IFI6/IFI27 family.</text>
</comment>
<dbReference type="Proteomes" id="UP000615446">
    <property type="component" value="Unassembled WGS sequence"/>
</dbReference>
<sequence>MFMSDKKLFAIVLYSAFVNNEFLIPIRDIWDSPWVIGAAEAVAIGLVGALVAPVILSAIIYGLGFGAEGIAAGSFGAWFMSLYGGTIARGSIISVLQSTGAAGLGTLGTFLSGSFGAAVGILIGAIGGSNLATYLKEFDLNESENEILGSLVQIEESIYQNNSIVIFTLMPLLLSNSTMLNCFAETFISCSPFVNSKLFRFDFKDINLLKSDEGRVNYIVNNLLIGDYNKSKAEYIFHDDYLIGYNLNLSDHEPSNLMINTLVEIWNIINGNIVIDFDIDKIRNQIEKEVHNLINFFHDKVHLK</sequence>
<name>A0A2Z6QKD4_9GLOM</name>
<evidence type="ECO:0000256" key="1">
    <source>
        <dbReference type="ARBA" id="ARBA00004141"/>
    </source>
</evidence>
<dbReference type="Gene3D" id="6.10.110.10">
    <property type="match status" value="1"/>
</dbReference>
<dbReference type="AlphaFoldDB" id="A0A2Z6QKD4"/>
<dbReference type="EMBL" id="BLAL01000165">
    <property type="protein sequence ID" value="GES87214.1"/>
    <property type="molecule type" value="Genomic_DNA"/>
</dbReference>
<dbReference type="Pfam" id="PF06140">
    <property type="entry name" value="Ifi-6-16"/>
    <property type="match status" value="1"/>
</dbReference>
<evidence type="ECO:0000256" key="3">
    <source>
        <dbReference type="ARBA" id="ARBA00022692"/>
    </source>
</evidence>
<evidence type="ECO:0000313" key="9">
    <source>
        <dbReference type="Proteomes" id="UP000247702"/>
    </source>
</evidence>
<dbReference type="PANTHER" id="PTHR16932">
    <property type="entry name" value="INTERFERON ALPHA-INDUCIBLE PROTEIN 27"/>
    <property type="match status" value="1"/>
</dbReference>
<keyword evidence="3 6" id="KW-0812">Transmembrane</keyword>
<evidence type="ECO:0000256" key="2">
    <source>
        <dbReference type="ARBA" id="ARBA00007262"/>
    </source>
</evidence>
<feature type="transmembrane region" description="Helical" evidence="6">
    <location>
        <begin position="102"/>
        <end position="126"/>
    </location>
</feature>
<evidence type="ECO:0000313" key="7">
    <source>
        <dbReference type="EMBL" id="GBB89202.1"/>
    </source>
</evidence>
<dbReference type="EMBL" id="BEXD01000657">
    <property type="protein sequence ID" value="GBB89202.1"/>
    <property type="molecule type" value="Genomic_DNA"/>
</dbReference>
<dbReference type="InterPro" id="IPR038213">
    <property type="entry name" value="IFI6/IFI27-like_sf"/>
</dbReference>
<accession>A0A2Z6QKD4</accession>
<dbReference type="OrthoDB" id="440424at2759"/>
<dbReference type="STRING" id="94130.A0A2Z6QKD4"/>
<dbReference type="GO" id="GO:0016020">
    <property type="term" value="C:membrane"/>
    <property type="evidence" value="ECO:0007669"/>
    <property type="project" value="UniProtKB-SubCell"/>
</dbReference>
<evidence type="ECO:0000256" key="6">
    <source>
        <dbReference type="SAM" id="Phobius"/>
    </source>
</evidence>
<reference evidence="8" key="2">
    <citation type="submission" date="2019-10" db="EMBL/GenBank/DDBJ databases">
        <title>Conservation and host-specific expression of non-tandemly repeated heterogenous ribosome RNA gene in arbuscular mycorrhizal fungi.</title>
        <authorList>
            <person name="Maeda T."/>
            <person name="Kobayashi Y."/>
            <person name="Nakagawa T."/>
            <person name="Ezawa T."/>
            <person name="Yamaguchi K."/>
            <person name="Bino T."/>
            <person name="Nishimoto Y."/>
            <person name="Shigenobu S."/>
            <person name="Kawaguchi M."/>
        </authorList>
    </citation>
    <scope>NUCLEOTIDE SEQUENCE</scope>
    <source>
        <strain evidence="8">HR1</strain>
    </source>
</reference>
<organism evidence="7 9">
    <name type="scientific">Rhizophagus clarus</name>
    <dbReference type="NCBI Taxonomy" id="94130"/>
    <lineage>
        <taxon>Eukaryota</taxon>
        <taxon>Fungi</taxon>
        <taxon>Fungi incertae sedis</taxon>
        <taxon>Mucoromycota</taxon>
        <taxon>Glomeromycotina</taxon>
        <taxon>Glomeromycetes</taxon>
        <taxon>Glomerales</taxon>
        <taxon>Glomeraceae</taxon>
        <taxon>Rhizophagus</taxon>
    </lineage>
</organism>